<sequence length="56" mass="6156">MSTQPETLTRRLTETEAELPPGVSPAVLLMLGNALGRIIMMENTMGMTARDPERQV</sequence>
<protein>
    <submittedName>
        <fullName evidence="1">Uncharacterized protein</fullName>
    </submittedName>
</protein>
<dbReference type="Proteomes" id="UP001550739">
    <property type="component" value="Unassembled WGS sequence"/>
</dbReference>
<dbReference type="RefSeq" id="WP_334581989.1">
    <property type="nucleotide sequence ID" value="NZ_JBEZVE010000007.1"/>
</dbReference>
<organism evidence="1 2">
    <name type="scientific">Streptomyces sp. 900129855</name>
    <dbReference type="NCBI Taxonomy" id="3155129"/>
    <lineage>
        <taxon>Bacteria</taxon>
        <taxon>Bacillati</taxon>
        <taxon>Actinomycetota</taxon>
        <taxon>Actinomycetes</taxon>
        <taxon>Kitasatosporales</taxon>
        <taxon>Streptomycetaceae</taxon>
        <taxon>Streptomyces</taxon>
    </lineage>
</organism>
<reference evidence="1 2" key="1">
    <citation type="submission" date="2024-06" db="EMBL/GenBank/DDBJ databases">
        <title>The Natural Products Discovery Center: Release of the First 8490 Sequenced Strains for Exploring Actinobacteria Biosynthetic Diversity.</title>
        <authorList>
            <person name="Kalkreuter E."/>
            <person name="Kautsar S.A."/>
            <person name="Yang D."/>
            <person name="Bader C.D."/>
            <person name="Teijaro C.N."/>
            <person name="Fluegel L."/>
            <person name="Davis C.M."/>
            <person name="Simpson J.R."/>
            <person name="Lauterbach L."/>
            <person name="Steele A.D."/>
            <person name="Gui C."/>
            <person name="Meng S."/>
            <person name="Li G."/>
            <person name="Viehrig K."/>
            <person name="Ye F."/>
            <person name="Su P."/>
            <person name="Kiefer A.F."/>
            <person name="Nichols A."/>
            <person name="Cepeda A.J."/>
            <person name="Yan W."/>
            <person name="Fan B."/>
            <person name="Jiang Y."/>
            <person name="Adhikari A."/>
            <person name="Zheng C.-J."/>
            <person name="Schuster L."/>
            <person name="Cowan T.M."/>
            <person name="Smanski M.J."/>
            <person name="Chevrette M.G."/>
            <person name="De Carvalho L.P.S."/>
            <person name="Shen B."/>
        </authorList>
    </citation>
    <scope>NUCLEOTIDE SEQUENCE [LARGE SCALE GENOMIC DNA]</scope>
    <source>
        <strain evidence="1 2">NPDC033843</strain>
    </source>
</reference>
<evidence type="ECO:0000313" key="2">
    <source>
        <dbReference type="Proteomes" id="UP001550739"/>
    </source>
</evidence>
<dbReference type="EMBL" id="JBEZVE010000007">
    <property type="protein sequence ID" value="MEU3781956.1"/>
    <property type="molecule type" value="Genomic_DNA"/>
</dbReference>
<keyword evidence="2" id="KW-1185">Reference proteome</keyword>
<evidence type="ECO:0000313" key="1">
    <source>
        <dbReference type="EMBL" id="MEU3781956.1"/>
    </source>
</evidence>
<gene>
    <name evidence="1" type="ORF">AB0E89_15445</name>
</gene>
<name>A0ABV2ZHC1_9ACTN</name>
<accession>A0ABV2ZHC1</accession>
<comment type="caution">
    <text evidence="1">The sequence shown here is derived from an EMBL/GenBank/DDBJ whole genome shotgun (WGS) entry which is preliminary data.</text>
</comment>
<proteinExistence type="predicted"/>